<protein>
    <submittedName>
        <fullName evidence="1">Uncharacterized protein</fullName>
    </submittedName>
</protein>
<keyword evidence="2" id="KW-1185">Reference proteome</keyword>
<evidence type="ECO:0000313" key="2">
    <source>
        <dbReference type="Proteomes" id="UP001307889"/>
    </source>
</evidence>
<accession>A0ABN7B5B7</accession>
<dbReference type="Proteomes" id="UP001307889">
    <property type="component" value="Chromosome 10"/>
</dbReference>
<organism evidence="1 2">
    <name type="scientific">Nesidiocoris tenuis</name>
    <dbReference type="NCBI Taxonomy" id="355587"/>
    <lineage>
        <taxon>Eukaryota</taxon>
        <taxon>Metazoa</taxon>
        <taxon>Ecdysozoa</taxon>
        <taxon>Arthropoda</taxon>
        <taxon>Hexapoda</taxon>
        <taxon>Insecta</taxon>
        <taxon>Pterygota</taxon>
        <taxon>Neoptera</taxon>
        <taxon>Paraneoptera</taxon>
        <taxon>Hemiptera</taxon>
        <taxon>Heteroptera</taxon>
        <taxon>Panheteroptera</taxon>
        <taxon>Cimicomorpha</taxon>
        <taxon>Miridae</taxon>
        <taxon>Dicyphina</taxon>
        <taxon>Nesidiocoris</taxon>
    </lineage>
</organism>
<sequence length="121" mass="13941">MEALSLFYLFQHIRMLIPQVIRTYVTRGMGNYLTEHTCLLQRLLTKGNWPCRMKKSRPEEPAYPHNISGPVVKPFGKLLNNLGGKILPGAVHTFETRSTINADPCPEKRPRLKFYDDESLK</sequence>
<proteinExistence type="predicted"/>
<name>A0ABN7B5B7_9HEMI</name>
<reference evidence="1 2" key="1">
    <citation type="submission" date="2023-09" db="EMBL/GenBank/DDBJ databases">
        <title>Nesidiocoris tenuis whole genome shotgun sequence.</title>
        <authorList>
            <person name="Shibata T."/>
            <person name="Shimoda M."/>
            <person name="Kobayashi T."/>
            <person name="Uehara T."/>
        </authorList>
    </citation>
    <scope>NUCLEOTIDE SEQUENCE [LARGE SCALE GENOMIC DNA]</scope>
    <source>
        <strain evidence="1 2">Japan</strain>
    </source>
</reference>
<gene>
    <name evidence="1" type="ORF">NTJ_12415</name>
</gene>
<evidence type="ECO:0000313" key="1">
    <source>
        <dbReference type="EMBL" id="BES99598.1"/>
    </source>
</evidence>
<dbReference type="EMBL" id="AP028918">
    <property type="protein sequence ID" value="BES99598.1"/>
    <property type="molecule type" value="Genomic_DNA"/>
</dbReference>